<feature type="transmembrane region" description="Helical" evidence="1">
    <location>
        <begin position="40"/>
        <end position="63"/>
    </location>
</feature>
<dbReference type="PANTHER" id="PTHR42709">
    <property type="entry name" value="ALKALINE PHOSPHATASE LIKE PROTEIN"/>
    <property type="match status" value="1"/>
</dbReference>
<protein>
    <submittedName>
        <fullName evidence="2">DedA family protein</fullName>
    </submittedName>
</protein>
<dbReference type="KEGG" id="cmav:ABHF33_11825"/>
<dbReference type="PANTHER" id="PTHR42709:SF4">
    <property type="entry name" value="INNER MEMBRANE PROTEIN YQAA"/>
    <property type="match status" value="1"/>
</dbReference>
<feature type="transmembrane region" description="Helical" evidence="1">
    <location>
        <begin position="84"/>
        <end position="108"/>
    </location>
</feature>
<keyword evidence="1" id="KW-0812">Transmembrane</keyword>
<accession>A0AAU7F524</accession>
<reference evidence="2" key="1">
    <citation type="submission" date="2024-05" db="EMBL/GenBank/DDBJ databases">
        <authorList>
            <person name="Yang L."/>
            <person name="Pan L."/>
        </authorList>
    </citation>
    <scope>NUCLEOTIDE SEQUENCE</scope>
    <source>
        <strain evidence="2">FCG-7</strain>
    </source>
</reference>
<name>A0AAU7F524_9NEIS</name>
<dbReference type="RefSeq" id="WP_348944153.1">
    <property type="nucleotide sequence ID" value="NZ_CP157355.1"/>
</dbReference>
<evidence type="ECO:0000256" key="1">
    <source>
        <dbReference type="SAM" id="Phobius"/>
    </source>
</evidence>
<organism evidence="2">
    <name type="scientific">Chitinibacter mangrovi</name>
    <dbReference type="NCBI Taxonomy" id="3153927"/>
    <lineage>
        <taxon>Bacteria</taxon>
        <taxon>Pseudomonadati</taxon>
        <taxon>Pseudomonadota</taxon>
        <taxon>Betaproteobacteria</taxon>
        <taxon>Neisseriales</taxon>
        <taxon>Chitinibacteraceae</taxon>
        <taxon>Chitinibacter</taxon>
    </lineage>
</organism>
<dbReference type="EMBL" id="CP157355">
    <property type="protein sequence ID" value="XBL99749.1"/>
    <property type="molecule type" value="Genomic_DNA"/>
</dbReference>
<proteinExistence type="predicted"/>
<evidence type="ECO:0000313" key="2">
    <source>
        <dbReference type="EMBL" id="XBL99749.1"/>
    </source>
</evidence>
<keyword evidence="1" id="KW-1133">Transmembrane helix</keyword>
<gene>
    <name evidence="2" type="ORF">ABHF33_11825</name>
</gene>
<feature type="transmembrane region" description="Helical" evidence="1">
    <location>
        <begin position="114"/>
        <end position="134"/>
    </location>
</feature>
<sequence>MQTLAWLAGLWLSAFTSATILPGQSEVVFAAALHFQPQLWLAAWIAVSLGNILGGMLTVWLGRQLPVAPVSSRWAGWQRWAARFGPASLLLSWVPLAGDLLCALAGWLRWPWMMVLLYLALGKIARYGVIVWLLI</sequence>
<dbReference type="InterPro" id="IPR051311">
    <property type="entry name" value="DedA_domain"/>
</dbReference>
<dbReference type="AlphaFoldDB" id="A0AAU7F524"/>
<keyword evidence="1" id="KW-0472">Membrane</keyword>